<dbReference type="PANTHER" id="PTHR43765">
    <property type="entry name" value="2-DEHYDROPANTOATE 2-REDUCTASE-RELATED"/>
    <property type="match status" value="1"/>
</dbReference>
<reference evidence="14" key="1">
    <citation type="journal article" date="2022" name="Int. J. Syst. Evol. Microbiol.">
        <title>Pseudomonas aegrilactucae sp. nov. and Pseudomonas morbosilactucae sp. nov., pathogens causing bacterial rot of lettuce in Japan.</title>
        <authorList>
            <person name="Sawada H."/>
            <person name="Fujikawa T."/>
            <person name="Satou M."/>
        </authorList>
    </citation>
    <scope>NUCLEOTIDE SEQUENCE</scope>
    <source>
        <strain evidence="14">0166_1</strain>
    </source>
</reference>
<dbReference type="Pfam" id="PF08546">
    <property type="entry name" value="ApbA_C"/>
    <property type="match status" value="1"/>
</dbReference>
<organism evidence="14 15">
    <name type="scientific">Capillimicrobium parvum</name>
    <dbReference type="NCBI Taxonomy" id="2884022"/>
    <lineage>
        <taxon>Bacteria</taxon>
        <taxon>Bacillati</taxon>
        <taxon>Actinomycetota</taxon>
        <taxon>Thermoleophilia</taxon>
        <taxon>Solirubrobacterales</taxon>
        <taxon>Capillimicrobiaceae</taxon>
        <taxon>Capillimicrobium</taxon>
    </lineage>
</organism>
<dbReference type="PANTHER" id="PTHR43765:SF2">
    <property type="entry name" value="2-DEHYDROPANTOATE 2-REDUCTASE"/>
    <property type="match status" value="1"/>
</dbReference>
<dbReference type="GO" id="GO:0015940">
    <property type="term" value="P:pantothenate biosynthetic process"/>
    <property type="evidence" value="ECO:0007669"/>
    <property type="project" value="UniProtKB-KW"/>
</dbReference>
<name>A0A9E7BXY6_9ACTN</name>
<dbReference type="Gene3D" id="3.40.50.720">
    <property type="entry name" value="NAD(P)-binding Rossmann-like Domain"/>
    <property type="match status" value="1"/>
</dbReference>
<dbReference type="InterPro" id="IPR050838">
    <property type="entry name" value="Ketopantoate_reductase"/>
</dbReference>
<dbReference type="InterPro" id="IPR013328">
    <property type="entry name" value="6PGD_dom2"/>
</dbReference>
<accession>A0A9E7BXY6</accession>
<evidence type="ECO:0000256" key="6">
    <source>
        <dbReference type="ARBA" id="ARBA00022655"/>
    </source>
</evidence>
<keyword evidence="7 11" id="KW-0521">NADP</keyword>
<comment type="function">
    <text evidence="1 11">Catalyzes the NADPH-dependent reduction of ketopantoate into pantoic acid.</text>
</comment>
<dbReference type="RefSeq" id="WP_259313920.1">
    <property type="nucleotide sequence ID" value="NZ_CP087164.1"/>
</dbReference>
<proteinExistence type="inferred from homology"/>
<feature type="domain" description="Ketopantoate reductase N-terminal" evidence="12">
    <location>
        <begin position="8"/>
        <end position="158"/>
    </location>
</feature>
<dbReference type="KEGG" id="sbae:DSM104329_00604"/>
<evidence type="ECO:0000256" key="8">
    <source>
        <dbReference type="ARBA" id="ARBA00023002"/>
    </source>
</evidence>
<dbReference type="AlphaFoldDB" id="A0A9E7BXY6"/>
<keyword evidence="6 11" id="KW-0566">Pantothenate biosynthesis</keyword>
<dbReference type="InterPro" id="IPR003710">
    <property type="entry name" value="ApbA"/>
</dbReference>
<sequence length="339" mass="34564">MAGGETAVLVVGGGAIGGVIAALLEGTVGRVVVLDPAAEHVARMRDPGLRVGLDGGERVVRVVRLDARARAQELDEDFDLALVTVKAAHLEAALTPLAAAGVARAYVSLGNGLVHDRIGALVGEDRLIVGVVEWGATNLGPGRVARTSPGGFVVGEPDGRVRDRTRLLAGVLAAVGPVKMSENAVGTVWSKLLVNSTMSALGAASGLLTGEVLADADGRRAAVGLWREGCAVAAASGVRLEPVWGEDPVALVAGDDAGARLQRTFAPVAGTKASMLQDLERGARPEVAVINGAVAARAGELGVPAPLNARVAEIIEAIARGERAGGRDVFVTIARRRET</sequence>
<feature type="domain" description="Ketopantoate reductase C-terminal" evidence="13">
    <location>
        <begin position="186"/>
        <end position="318"/>
    </location>
</feature>
<evidence type="ECO:0000256" key="3">
    <source>
        <dbReference type="ARBA" id="ARBA00007870"/>
    </source>
</evidence>
<dbReference type="GO" id="GO:0050661">
    <property type="term" value="F:NADP binding"/>
    <property type="evidence" value="ECO:0007669"/>
    <property type="project" value="TreeGrafter"/>
</dbReference>
<keyword evidence="8 11" id="KW-0560">Oxidoreductase</keyword>
<dbReference type="EMBL" id="CP087164">
    <property type="protein sequence ID" value="UGS34231.1"/>
    <property type="molecule type" value="Genomic_DNA"/>
</dbReference>
<dbReference type="Pfam" id="PF02558">
    <property type="entry name" value="ApbA"/>
    <property type="match status" value="1"/>
</dbReference>
<dbReference type="EC" id="1.1.1.169" evidence="4 11"/>
<dbReference type="SUPFAM" id="SSF51735">
    <property type="entry name" value="NAD(P)-binding Rossmann-fold domains"/>
    <property type="match status" value="1"/>
</dbReference>
<dbReference type="GO" id="GO:0005737">
    <property type="term" value="C:cytoplasm"/>
    <property type="evidence" value="ECO:0007669"/>
    <property type="project" value="TreeGrafter"/>
</dbReference>
<dbReference type="InterPro" id="IPR036291">
    <property type="entry name" value="NAD(P)-bd_dom_sf"/>
</dbReference>
<comment type="similarity">
    <text evidence="3 11">Belongs to the ketopantoate reductase family.</text>
</comment>
<comment type="pathway">
    <text evidence="2 11">Cofactor biosynthesis; (R)-pantothenate biosynthesis; (R)-pantoate from 3-methyl-2-oxobutanoate: step 2/2.</text>
</comment>
<evidence type="ECO:0000256" key="7">
    <source>
        <dbReference type="ARBA" id="ARBA00022857"/>
    </source>
</evidence>
<evidence type="ECO:0000313" key="15">
    <source>
        <dbReference type="Proteomes" id="UP001162834"/>
    </source>
</evidence>
<dbReference type="GO" id="GO:0008677">
    <property type="term" value="F:2-dehydropantoate 2-reductase activity"/>
    <property type="evidence" value="ECO:0007669"/>
    <property type="project" value="UniProtKB-EC"/>
</dbReference>
<evidence type="ECO:0000256" key="4">
    <source>
        <dbReference type="ARBA" id="ARBA00013014"/>
    </source>
</evidence>
<evidence type="ECO:0000313" key="14">
    <source>
        <dbReference type="EMBL" id="UGS34231.1"/>
    </source>
</evidence>
<protein>
    <recommendedName>
        <fullName evidence="5 11">2-dehydropantoate 2-reductase</fullName>
        <ecNumber evidence="4 11">1.1.1.169</ecNumber>
    </recommendedName>
    <alternativeName>
        <fullName evidence="9 11">Ketopantoate reductase</fullName>
    </alternativeName>
</protein>
<keyword evidence="15" id="KW-1185">Reference proteome</keyword>
<evidence type="ECO:0000256" key="5">
    <source>
        <dbReference type="ARBA" id="ARBA00019465"/>
    </source>
</evidence>
<evidence type="ECO:0000256" key="11">
    <source>
        <dbReference type="RuleBase" id="RU362068"/>
    </source>
</evidence>
<dbReference type="Gene3D" id="1.10.1040.10">
    <property type="entry name" value="N-(1-d-carboxylethyl)-l-norvaline Dehydrogenase, domain 2"/>
    <property type="match status" value="1"/>
</dbReference>
<evidence type="ECO:0000256" key="9">
    <source>
        <dbReference type="ARBA" id="ARBA00032024"/>
    </source>
</evidence>
<dbReference type="InterPro" id="IPR013752">
    <property type="entry name" value="KPA_reductase"/>
</dbReference>
<dbReference type="Proteomes" id="UP001162834">
    <property type="component" value="Chromosome"/>
</dbReference>
<evidence type="ECO:0000256" key="1">
    <source>
        <dbReference type="ARBA" id="ARBA00002919"/>
    </source>
</evidence>
<comment type="catalytic activity">
    <reaction evidence="10 11">
        <text>(R)-pantoate + NADP(+) = 2-dehydropantoate + NADPH + H(+)</text>
        <dbReference type="Rhea" id="RHEA:16233"/>
        <dbReference type="ChEBI" id="CHEBI:11561"/>
        <dbReference type="ChEBI" id="CHEBI:15378"/>
        <dbReference type="ChEBI" id="CHEBI:15980"/>
        <dbReference type="ChEBI" id="CHEBI:57783"/>
        <dbReference type="ChEBI" id="CHEBI:58349"/>
        <dbReference type="EC" id="1.1.1.169"/>
    </reaction>
</comment>
<evidence type="ECO:0000259" key="13">
    <source>
        <dbReference type="Pfam" id="PF08546"/>
    </source>
</evidence>
<dbReference type="NCBIfam" id="TIGR00745">
    <property type="entry name" value="apbA_panE"/>
    <property type="match status" value="1"/>
</dbReference>
<evidence type="ECO:0000256" key="2">
    <source>
        <dbReference type="ARBA" id="ARBA00004994"/>
    </source>
</evidence>
<gene>
    <name evidence="14" type="ORF">DSM104329_00604</name>
</gene>
<dbReference type="InterPro" id="IPR013332">
    <property type="entry name" value="KPR_N"/>
</dbReference>
<dbReference type="SUPFAM" id="SSF48179">
    <property type="entry name" value="6-phosphogluconate dehydrogenase C-terminal domain-like"/>
    <property type="match status" value="1"/>
</dbReference>
<evidence type="ECO:0000259" key="12">
    <source>
        <dbReference type="Pfam" id="PF02558"/>
    </source>
</evidence>
<evidence type="ECO:0000256" key="10">
    <source>
        <dbReference type="ARBA" id="ARBA00048793"/>
    </source>
</evidence>
<dbReference type="InterPro" id="IPR008927">
    <property type="entry name" value="6-PGluconate_DH-like_C_sf"/>
</dbReference>